<dbReference type="Gene3D" id="3.40.50.300">
    <property type="entry name" value="P-loop containing nucleotide triphosphate hydrolases"/>
    <property type="match status" value="1"/>
</dbReference>
<name>A0A0F9DJK9_9ZZZZ</name>
<proteinExistence type="predicted"/>
<dbReference type="InterPro" id="IPR027417">
    <property type="entry name" value="P-loop_NTPase"/>
</dbReference>
<dbReference type="EMBL" id="LAZR01028700">
    <property type="protein sequence ID" value="KKL61809.1"/>
    <property type="molecule type" value="Genomic_DNA"/>
</dbReference>
<sequence>MFFFHFPPAFSLIINQNAIVRKVYIDIAKEFDAEIIVYLHTYPDGLQRRINNPKSDHHSVEVWTKVHNNFANAYEVPTLDEDIDKIIEVKG</sequence>
<dbReference type="AlphaFoldDB" id="A0A0F9DJK9"/>
<gene>
    <name evidence="1" type="ORF">LCGC14_2191570</name>
</gene>
<accession>A0A0F9DJK9</accession>
<protein>
    <submittedName>
        <fullName evidence="1">Uncharacterized protein</fullName>
    </submittedName>
</protein>
<organism evidence="1">
    <name type="scientific">marine sediment metagenome</name>
    <dbReference type="NCBI Taxonomy" id="412755"/>
    <lineage>
        <taxon>unclassified sequences</taxon>
        <taxon>metagenomes</taxon>
        <taxon>ecological metagenomes</taxon>
    </lineage>
</organism>
<comment type="caution">
    <text evidence="1">The sequence shown here is derived from an EMBL/GenBank/DDBJ whole genome shotgun (WGS) entry which is preliminary data.</text>
</comment>
<reference evidence="1" key="1">
    <citation type="journal article" date="2015" name="Nature">
        <title>Complex archaea that bridge the gap between prokaryotes and eukaryotes.</title>
        <authorList>
            <person name="Spang A."/>
            <person name="Saw J.H."/>
            <person name="Jorgensen S.L."/>
            <person name="Zaremba-Niedzwiedzka K."/>
            <person name="Martijn J."/>
            <person name="Lind A.E."/>
            <person name="van Eijk R."/>
            <person name="Schleper C."/>
            <person name="Guy L."/>
            <person name="Ettema T.J."/>
        </authorList>
    </citation>
    <scope>NUCLEOTIDE SEQUENCE</scope>
</reference>
<evidence type="ECO:0000313" key="1">
    <source>
        <dbReference type="EMBL" id="KKL61809.1"/>
    </source>
</evidence>